<gene>
    <name evidence="2" type="ORF">EVAR_5534_1</name>
</gene>
<accession>A0A4C1T968</accession>
<sequence length="93" mass="10855">MRRLPVMARRPHDRYSGEAKERSWLTDEAQNIVFEPESGIERDPGELSDKFLAQVKSNHTLRASEITLKRYHDIKRRLSSPVHFTNDGHPTDE</sequence>
<evidence type="ECO:0000313" key="2">
    <source>
        <dbReference type="EMBL" id="GBP10982.1"/>
    </source>
</evidence>
<proteinExistence type="predicted"/>
<reference evidence="2 3" key="1">
    <citation type="journal article" date="2019" name="Commun. Biol.">
        <title>The bagworm genome reveals a unique fibroin gene that provides high tensile strength.</title>
        <authorList>
            <person name="Kono N."/>
            <person name="Nakamura H."/>
            <person name="Ohtoshi R."/>
            <person name="Tomita M."/>
            <person name="Numata K."/>
            <person name="Arakawa K."/>
        </authorList>
    </citation>
    <scope>NUCLEOTIDE SEQUENCE [LARGE SCALE GENOMIC DNA]</scope>
</reference>
<evidence type="ECO:0000313" key="3">
    <source>
        <dbReference type="Proteomes" id="UP000299102"/>
    </source>
</evidence>
<dbReference type="AlphaFoldDB" id="A0A4C1T968"/>
<comment type="caution">
    <text evidence="2">The sequence shown here is derived from an EMBL/GenBank/DDBJ whole genome shotgun (WGS) entry which is preliminary data.</text>
</comment>
<dbReference type="EMBL" id="BGZK01000043">
    <property type="protein sequence ID" value="GBP10982.1"/>
    <property type="molecule type" value="Genomic_DNA"/>
</dbReference>
<feature type="region of interest" description="Disordered" evidence="1">
    <location>
        <begin position="1"/>
        <end position="22"/>
    </location>
</feature>
<organism evidence="2 3">
    <name type="scientific">Eumeta variegata</name>
    <name type="common">Bagworm moth</name>
    <name type="synonym">Eumeta japonica</name>
    <dbReference type="NCBI Taxonomy" id="151549"/>
    <lineage>
        <taxon>Eukaryota</taxon>
        <taxon>Metazoa</taxon>
        <taxon>Ecdysozoa</taxon>
        <taxon>Arthropoda</taxon>
        <taxon>Hexapoda</taxon>
        <taxon>Insecta</taxon>
        <taxon>Pterygota</taxon>
        <taxon>Neoptera</taxon>
        <taxon>Endopterygota</taxon>
        <taxon>Lepidoptera</taxon>
        <taxon>Glossata</taxon>
        <taxon>Ditrysia</taxon>
        <taxon>Tineoidea</taxon>
        <taxon>Psychidae</taxon>
        <taxon>Oiketicinae</taxon>
        <taxon>Eumeta</taxon>
    </lineage>
</organism>
<dbReference type="Proteomes" id="UP000299102">
    <property type="component" value="Unassembled WGS sequence"/>
</dbReference>
<keyword evidence="3" id="KW-1185">Reference proteome</keyword>
<name>A0A4C1T968_EUMVA</name>
<evidence type="ECO:0000256" key="1">
    <source>
        <dbReference type="SAM" id="MobiDB-lite"/>
    </source>
</evidence>
<feature type="compositionally biased region" description="Basic and acidic residues" evidence="1">
    <location>
        <begin position="13"/>
        <end position="22"/>
    </location>
</feature>
<protein>
    <submittedName>
        <fullName evidence="2">Uncharacterized protein</fullName>
    </submittedName>
</protein>